<organism evidence="4">
    <name type="scientific">Fagus sylvatica</name>
    <name type="common">Beechnut</name>
    <dbReference type="NCBI Taxonomy" id="28930"/>
    <lineage>
        <taxon>Eukaryota</taxon>
        <taxon>Viridiplantae</taxon>
        <taxon>Streptophyta</taxon>
        <taxon>Embryophyta</taxon>
        <taxon>Tracheophyta</taxon>
        <taxon>Spermatophyta</taxon>
        <taxon>Magnoliopsida</taxon>
        <taxon>eudicotyledons</taxon>
        <taxon>Gunneridae</taxon>
        <taxon>Pentapetalae</taxon>
        <taxon>rosids</taxon>
        <taxon>fabids</taxon>
        <taxon>Fagales</taxon>
        <taxon>Fagaceae</taxon>
        <taxon>Fagus</taxon>
    </lineage>
</organism>
<comment type="similarity">
    <text evidence="1">Belongs to the PPR family. P subfamily.</text>
</comment>
<sequence length="337" mass="38233">MGMAAKSTNFLASIFRVRLPFHAFTYSTINTGSRDNVQNPNQSRNQFLQSTYGILLDGLCKNKCFDEAMTLFQEIEDKKLDRDIVIYNIWIDGLFNAGKLTTARELFYSLPTKGLQPNVLAYNIMIKGLCEEGLIDEASELLEKMDENGCSPNDRTYNTMIQGLLQQNKASKATELVKIIVDKGCSANATTASKFIDMLSSNQVDKNIQEFFQNYVIERLQHNILWGGEDGKGSFIWWAGISCDIRLFPRRNAVALIFSSYFLSGVSLHDAAFAQPSVGLREYIYTFDGNSFKLPQNWIQVRGAAFQFLELKTTGLRTRLQTPENVFLEEENDHRKS</sequence>
<dbReference type="InterPro" id="IPR050872">
    <property type="entry name" value="PPR_P_subfamily"/>
</dbReference>
<reference evidence="4" key="1">
    <citation type="submission" date="2018-02" db="EMBL/GenBank/DDBJ databases">
        <authorList>
            <person name="Cohen D.B."/>
            <person name="Kent A.D."/>
        </authorList>
    </citation>
    <scope>NUCLEOTIDE SEQUENCE</scope>
</reference>
<evidence type="ECO:0000256" key="2">
    <source>
        <dbReference type="ARBA" id="ARBA00022737"/>
    </source>
</evidence>
<dbReference type="PROSITE" id="PS51375">
    <property type="entry name" value="PPR"/>
    <property type="match status" value="4"/>
</dbReference>
<feature type="repeat" description="PPR" evidence="3">
    <location>
        <begin position="83"/>
        <end position="117"/>
    </location>
</feature>
<protein>
    <submittedName>
        <fullName evidence="4">Uncharacterized protein</fullName>
    </submittedName>
</protein>
<proteinExistence type="inferred from homology"/>
<dbReference type="Pfam" id="PF01535">
    <property type="entry name" value="PPR"/>
    <property type="match status" value="2"/>
</dbReference>
<dbReference type="InterPro" id="IPR002885">
    <property type="entry name" value="PPR_rpt"/>
</dbReference>
<dbReference type="PANTHER" id="PTHR46128:SF82">
    <property type="entry name" value="PENTACOTRIPEPTIDE-REPEAT REGION OF PRORP DOMAIN-CONTAINING PROTEIN"/>
    <property type="match status" value="1"/>
</dbReference>
<dbReference type="NCBIfam" id="TIGR00756">
    <property type="entry name" value="PPR"/>
    <property type="match status" value="4"/>
</dbReference>
<feature type="repeat" description="PPR" evidence="3">
    <location>
        <begin position="153"/>
        <end position="187"/>
    </location>
</feature>
<evidence type="ECO:0000256" key="3">
    <source>
        <dbReference type="PROSITE-ProRule" id="PRU00708"/>
    </source>
</evidence>
<feature type="repeat" description="PPR" evidence="3">
    <location>
        <begin position="48"/>
        <end position="82"/>
    </location>
</feature>
<keyword evidence="2" id="KW-0677">Repeat</keyword>
<dbReference type="PANTHER" id="PTHR46128">
    <property type="entry name" value="MITOCHONDRIAL GROUP I INTRON SPLICING FACTOR CCM1"/>
    <property type="match status" value="1"/>
</dbReference>
<dbReference type="AlphaFoldDB" id="A0A2N9GTF5"/>
<dbReference type="Pfam" id="PF13041">
    <property type="entry name" value="PPR_2"/>
    <property type="match status" value="1"/>
</dbReference>
<feature type="repeat" description="PPR" evidence="3">
    <location>
        <begin position="118"/>
        <end position="152"/>
    </location>
</feature>
<evidence type="ECO:0000313" key="4">
    <source>
        <dbReference type="EMBL" id="SPD02962.1"/>
    </source>
</evidence>
<name>A0A2N9GTF5_FAGSY</name>
<evidence type="ECO:0000256" key="1">
    <source>
        <dbReference type="ARBA" id="ARBA00007626"/>
    </source>
</evidence>
<accession>A0A2N9GTF5</accession>
<dbReference type="EMBL" id="OIVN01002358">
    <property type="protein sequence ID" value="SPD02962.1"/>
    <property type="molecule type" value="Genomic_DNA"/>
</dbReference>
<dbReference type="Gene3D" id="1.25.40.10">
    <property type="entry name" value="Tetratricopeptide repeat domain"/>
    <property type="match status" value="1"/>
</dbReference>
<dbReference type="InterPro" id="IPR011990">
    <property type="entry name" value="TPR-like_helical_dom_sf"/>
</dbReference>
<gene>
    <name evidence="4" type="ORF">FSB_LOCUS30844</name>
</gene>